<dbReference type="EMBL" id="JAHSPG010000002">
    <property type="protein sequence ID" value="MBV4356464.1"/>
    <property type="molecule type" value="Genomic_DNA"/>
</dbReference>
<proteinExistence type="predicted"/>
<accession>A0A9E2W358</accession>
<comment type="caution">
    <text evidence="2">The sequence shown here is derived from an EMBL/GenBank/DDBJ whole genome shotgun (WGS) entry which is preliminary data.</text>
</comment>
<feature type="transmembrane region" description="Helical" evidence="1">
    <location>
        <begin position="133"/>
        <end position="151"/>
    </location>
</feature>
<keyword evidence="1" id="KW-0472">Membrane</keyword>
<reference evidence="2" key="1">
    <citation type="submission" date="2021-06" db="EMBL/GenBank/DDBJ databases">
        <authorList>
            <person name="Huq M.A."/>
        </authorList>
    </citation>
    <scope>NUCLEOTIDE SEQUENCE</scope>
    <source>
        <strain evidence="2">MAH-26</strain>
    </source>
</reference>
<feature type="transmembrane region" description="Helical" evidence="1">
    <location>
        <begin position="201"/>
        <end position="217"/>
    </location>
</feature>
<keyword evidence="3" id="KW-1185">Reference proteome</keyword>
<dbReference type="AlphaFoldDB" id="A0A9E2W358"/>
<keyword evidence="1" id="KW-1133">Transmembrane helix</keyword>
<evidence type="ECO:0000313" key="2">
    <source>
        <dbReference type="EMBL" id="MBV4356464.1"/>
    </source>
</evidence>
<evidence type="ECO:0000256" key="1">
    <source>
        <dbReference type="SAM" id="Phobius"/>
    </source>
</evidence>
<protein>
    <submittedName>
        <fullName evidence="2">Uncharacterized protein</fullName>
    </submittedName>
</protein>
<feature type="transmembrane region" description="Helical" evidence="1">
    <location>
        <begin position="97"/>
        <end position="121"/>
    </location>
</feature>
<dbReference type="Proteomes" id="UP000812270">
    <property type="component" value="Unassembled WGS sequence"/>
</dbReference>
<sequence length="362" mass="42237">MRASTVTRYLLIGIIFPFLMQYVAYYRFTGNYLPNVFSEKSFTEFYENSVFRYRILGRELQIWTYHQLKAKNFSRHVGEMEVYSKRLDVMDPNADKVFYFAYFILNTTFTILTALGLLYLFDRKSLYHMNERQKIFATSFLTLIICITQFVVTPYDVLAYFLEVLAFTVFVSYMQSNKWYTMLAFCALISIATMARESSALILSFAAALYFTLYGFQMWWIKKLVLPTVFFLITYAGLRLLYINEPIAIAEKFTWFKNVDFSHPASYAGILMTVVVFYLMAKATTSQMSKKLMMNYILMTLPYIIVLPFIGLLIEFRLWVPLLIGSLMLVNLNLKALFVPGKEKESSKHPFVSNPPNIISTT</sequence>
<dbReference type="RefSeq" id="WP_217790087.1">
    <property type="nucleotide sequence ID" value="NZ_JAHSPG010000002.1"/>
</dbReference>
<feature type="transmembrane region" description="Helical" evidence="1">
    <location>
        <begin position="9"/>
        <end position="28"/>
    </location>
</feature>
<feature type="transmembrane region" description="Helical" evidence="1">
    <location>
        <begin position="293"/>
        <end position="312"/>
    </location>
</feature>
<organism evidence="2 3">
    <name type="scientific">Pinibacter aurantiacus</name>
    <dbReference type="NCBI Taxonomy" id="2851599"/>
    <lineage>
        <taxon>Bacteria</taxon>
        <taxon>Pseudomonadati</taxon>
        <taxon>Bacteroidota</taxon>
        <taxon>Chitinophagia</taxon>
        <taxon>Chitinophagales</taxon>
        <taxon>Chitinophagaceae</taxon>
        <taxon>Pinibacter</taxon>
    </lineage>
</organism>
<gene>
    <name evidence="2" type="ORF">KTO63_04835</name>
</gene>
<feature type="transmembrane region" description="Helical" evidence="1">
    <location>
        <begin position="179"/>
        <end position="195"/>
    </location>
</feature>
<evidence type="ECO:0000313" key="3">
    <source>
        <dbReference type="Proteomes" id="UP000812270"/>
    </source>
</evidence>
<name>A0A9E2W358_9BACT</name>
<feature type="transmembrane region" description="Helical" evidence="1">
    <location>
        <begin position="264"/>
        <end position="281"/>
    </location>
</feature>
<feature type="transmembrane region" description="Helical" evidence="1">
    <location>
        <begin position="157"/>
        <end position="174"/>
    </location>
</feature>
<feature type="transmembrane region" description="Helical" evidence="1">
    <location>
        <begin position="224"/>
        <end position="244"/>
    </location>
</feature>
<keyword evidence="1" id="KW-0812">Transmembrane</keyword>
<feature type="transmembrane region" description="Helical" evidence="1">
    <location>
        <begin position="318"/>
        <end position="338"/>
    </location>
</feature>